<dbReference type="GO" id="GO:0120010">
    <property type="term" value="P:intermembrane phospholipid transfer"/>
    <property type="evidence" value="ECO:0007669"/>
    <property type="project" value="TreeGrafter"/>
</dbReference>
<protein>
    <submittedName>
        <fullName evidence="5">VacJ family lipoprotein</fullName>
    </submittedName>
</protein>
<accession>A0A6P1ZKX7</accession>
<dbReference type="PRINTS" id="PR01805">
    <property type="entry name" value="VACJLIPOPROT"/>
</dbReference>
<dbReference type="EMBL" id="CP039543">
    <property type="protein sequence ID" value="QJT07521.1"/>
    <property type="molecule type" value="Genomic_DNA"/>
</dbReference>
<dbReference type="Pfam" id="PF04333">
    <property type="entry name" value="MlaA"/>
    <property type="match status" value="1"/>
</dbReference>
<reference evidence="5 6" key="1">
    <citation type="submission" date="2018-06" db="EMBL/GenBank/DDBJ databases">
        <title>Complete genome of Desulfovibrio marinus P48SEP.</title>
        <authorList>
            <person name="Crispim J.S."/>
            <person name="Vidigal P.M.P."/>
            <person name="Silva L.C.F."/>
            <person name="Araujo L.C."/>
            <person name="Laguardia C.N."/>
            <person name="Dias R.S."/>
            <person name="Sousa M.P."/>
            <person name="Paula S.O."/>
            <person name="Silva C."/>
        </authorList>
    </citation>
    <scope>NUCLEOTIDE SEQUENCE [LARGE SCALE GENOMIC DNA]</scope>
    <source>
        <strain evidence="5 6">P48SEP</strain>
    </source>
</reference>
<keyword evidence="5" id="KW-0449">Lipoprotein</keyword>
<dbReference type="Proteomes" id="UP000503251">
    <property type="component" value="Chromosome"/>
</dbReference>
<dbReference type="EMBL" id="QMIF01000004">
    <property type="protein sequence ID" value="TVM34565.1"/>
    <property type="molecule type" value="Genomic_DNA"/>
</dbReference>
<feature type="chain" id="PRO_5030159423" evidence="3">
    <location>
        <begin position="30"/>
        <end position="319"/>
    </location>
</feature>
<evidence type="ECO:0000313" key="6">
    <source>
        <dbReference type="Proteomes" id="UP000434052"/>
    </source>
</evidence>
<evidence type="ECO:0000313" key="5">
    <source>
        <dbReference type="EMBL" id="TVM34565.1"/>
    </source>
</evidence>
<gene>
    <name evidence="5" type="ORF">DQK91_08305</name>
    <name evidence="4" type="ORF">E8L03_00685</name>
</gene>
<organism evidence="5 6">
    <name type="scientific">Oceanidesulfovibrio marinus</name>
    <dbReference type="NCBI Taxonomy" id="370038"/>
    <lineage>
        <taxon>Bacteria</taxon>
        <taxon>Pseudomonadati</taxon>
        <taxon>Thermodesulfobacteriota</taxon>
        <taxon>Desulfovibrionia</taxon>
        <taxon>Desulfovibrionales</taxon>
        <taxon>Desulfovibrionaceae</taxon>
        <taxon>Oceanidesulfovibrio</taxon>
    </lineage>
</organism>
<sequence length="319" mass="35220">MSRQTGASMNRPLLFLLLCAILCIGSACSPRQPVSPETAMLVPAHTDTEDPAAEDLSAATFVTGSAASDEHDGSAGRPMTMGSSAQAVDIASRVLISSGLAADEYDVATVPDPLEGWNRFWFSFNDGLYTAVLQPLGHGYNYVVPEVVRVGVRNFYENLKAPKYIINSLLQGKFKGAGVHMARFIGNTAFGFLGFAGTFNDKKGIVETDREDFGQTLAVWGFGDGFYLVLPILGPTTLRDGVGIGVDNFLDPITYISPWPFWESEPWQWWVEYGTWAYLKFNEVSFSLDYYDDFKATAISPYSAMRNAYIQMRRDKISR</sequence>
<dbReference type="PANTHER" id="PTHR30035:SF3">
    <property type="entry name" value="INTERMEMBRANE PHOSPHOLIPID TRANSPORT SYSTEM LIPOPROTEIN MLAA"/>
    <property type="match status" value="1"/>
</dbReference>
<dbReference type="AlphaFoldDB" id="A0A6P1ZKX7"/>
<keyword evidence="2 3" id="KW-0732">Signal</keyword>
<dbReference type="GO" id="GO:0016020">
    <property type="term" value="C:membrane"/>
    <property type="evidence" value="ECO:0007669"/>
    <property type="project" value="InterPro"/>
</dbReference>
<dbReference type="OrthoDB" id="9785326at2"/>
<evidence type="ECO:0000313" key="4">
    <source>
        <dbReference type="EMBL" id="QJT07521.1"/>
    </source>
</evidence>
<keyword evidence="7" id="KW-1185">Reference proteome</keyword>
<reference evidence="4 7" key="2">
    <citation type="submission" date="2019-04" db="EMBL/GenBank/DDBJ databases">
        <title>Isolation and culture of sulfate reducing bacteria from the cold seep of the South China Sea.</title>
        <authorList>
            <person name="Sun C."/>
            <person name="Liu R."/>
        </authorList>
    </citation>
    <scope>NUCLEOTIDE SEQUENCE [LARGE SCALE GENOMIC DNA]</scope>
    <source>
        <strain evidence="4 7">CS1</strain>
    </source>
</reference>
<evidence type="ECO:0000313" key="7">
    <source>
        <dbReference type="Proteomes" id="UP000503251"/>
    </source>
</evidence>
<evidence type="ECO:0000256" key="3">
    <source>
        <dbReference type="SAM" id="SignalP"/>
    </source>
</evidence>
<comment type="similarity">
    <text evidence="1">Belongs to the MlaA family.</text>
</comment>
<dbReference type="PROSITE" id="PS51257">
    <property type="entry name" value="PROKAR_LIPOPROTEIN"/>
    <property type="match status" value="1"/>
</dbReference>
<evidence type="ECO:0000256" key="2">
    <source>
        <dbReference type="ARBA" id="ARBA00022729"/>
    </source>
</evidence>
<proteinExistence type="inferred from homology"/>
<dbReference type="InterPro" id="IPR007428">
    <property type="entry name" value="MlaA"/>
</dbReference>
<dbReference type="PANTHER" id="PTHR30035">
    <property type="entry name" value="LIPOPROTEIN VACJ-RELATED"/>
    <property type="match status" value="1"/>
</dbReference>
<name>A0A6P1ZKX7_9BACT</name>
<evidence type="ECO:0000256" key="1">
    <source>
        <dbReference type="ARBA" id="ARBA00010634"/>
    </source>
</evidence>
<dbReference type="Proteomes" id="UP000434052">
    <property type="component" value="Unassembled WGS sequence"/>
</dbReference>
<feature type="signal peptide" evidence="3">
    <location>
        <begin position="1"/>
        <end position="29"/>
    </location>
</feature>